<dbReference type="InterPro" id="IPR018165">
    <property type="entry name" value="Ala-tRNA-synth_IIc_core"/>
</dbReference>
<dbReference type="SUPFAM" id="SSF50447">
    <property type="entry name" value="Translation proteins"/>
    <property type="match status" value="1"/>
</dbReference>
<dbReference type="InterPro" id="IPR018164">
    <property type="entry name" value="Ala-tRNA-synth_IIc_N"/>
</dbReference>
<keyword evidence="6 13" id="KW-0862">Zinc</keyword>
<dbReference type="GO" id="GO:0016740">
    <property type="term" value="F:transferase activity"/>
    <property type="evidence" value="ECO:0007669"/>
    <property type="project" value="UniProtKB-ARBA"/>
</dbReference>
<dbReference type="Gene3D" id="3.30.54.20">
    <property type="match status" value="1"/>
</dbReference>
<dbReference type="SUPFAM" id="SSF55681">
    <property type="entry name" value="Class II aaRS and biotin synthetases"/>
    <property type="match status" value="1"/>
</dbReference>
<keyword evidence="8 13" id="KW-0694">RNA-binding</keyword>
<feature type="binding site" evidence="13">
    <location>
        <position position="560"/>
    </location>
    <ligand>
        <name>Zn(2+)</name>
        <dbReference type="ChEBI" id="CHEBI:29105"/>
    </ligand>
</feature>
<dbReference type="EMBL" id="VUNB01000004">
    <property type="protein sequence ID" value="MST69020.1"/>
    <property type="molecule type" value="Genomic_DNA"/>
</dbReference>
<dbReference type="InterPro" id="IPR018162">
    <property type="entry name" value="Ala-tRNA-ligase_IIc_anticod-bd"/>
</dbReference>
<dbReference type="GO" id="GO:0008270">
    <property type="term" value="F:zinc ion binding"/>
    <property type="evidence" value="ECO:0007669"/>
    <property type="project" value="UniProtKB-UniRule"/>
</dbReference>
<comment type="function">
    <text evidence="11 13">Catalyzes the attachment of alanine to tRNA(Ala) in a two-step reaction: alanine is first activated by ATP to form Ala-AMP and then transferred to the acceptor end of tRNA(Ala). Also edits incorrectly charged Ser-tRNA(Ala) and Gly-tRNA(Ala) via its editing domain.</text>
</comment>
<evidence type="ECO:0000256" key="1">
    <source>
        <dbReference type="ARBA" id="ARBA00008226"/>
    </source>
</evidence>
<evidence type="ECO:0000256" key="7">
    <source>
        <dbReference type="ARBA" id="ARBA00022840"/>
    </source>
</evidence>
<dbReference type="PANTHER" id="PTHR11777">
    <property type="entry name" value="ALANYL-TRNA SYNTHETASE"/>
    <property type="match status" value="1"/>
</dbReference>
<dbReference type="InterPro" id="IPR045864">
    <property type="entry name" value="aa-tRNA-synth_II/BPL/LPL"/>
</dbReference>
<evidence type="ECO:0000256" key="11">
    <source>
        <dbReference type="ARBA" id="ARBA00024779"/>
    </source>
</evidence>
<dbReference type="SUPFAM" id="SSF101353">
    <property type="entry name" value="Putative anticodon-binding domain of alanyl-tRNA synthetase (AlaRS)"/>
    <property type="match status" value="1"/>
</dbReference>
<dbReference type="GO" id="GO:0006419">
    <property type="term" value="P:alanyl-tRNA aminoacylation"/>
    <property type="evidence" value="ECO:0007669"/>
    <property type="project" value="UniProtKB-UniRule"/>
</dbReference>
<evidence type="ECO:0000256" key="9">
    <source>
        <dbReference type="ARBA" id="ARBA00022917"/>
    </source>
</evidence>
<dbReference type="CDD" id="cd00673">
    <property type="entry name" value="AlaRS_core"/>
    <property type="match status" value="1"/>
</dbReference>
<comment type="similarity">
    <text evidence="1 13">Belongs to the class-II aminoacyl-tRNA synthetase family.</text>
</comment>
<dbReference type="FunFam" id="3.10.310.40:FF:000001">
    <property type="entry name" value="Alanine--tRNA ligase"/>
    <property type="match status" value="1"/>
</dbReference>
<dbReference type="InterPro" id="IPR003156">
    <property type="entry name" value="DHHA1_dom"/>
</dbReference>
<dbReference type="Gene3D" id="3.30.930.10">
    <property type="entry name" value="Bira Bifunctional Protein, Domain 2"/>
    <property type="match status" value="1"/>
</dbReference>
<dbReference type="GO" id="GO:0000049">
    <property type="term" value="F:tRNA binding"/>
    <property type="evidence" value="ECO:0007669"/>
    <property type="project" value="UniProtKB-KW"/>
</dbReference>
<keyword evidence="7 13" id="KW-0067">ATP-binding</keyword>
<keyword evidence="10 13" id="KW-0030">Aminoacyl-tRNA synthetase</keyword>
<feature type="domain" description="Alanyl-transfer RNA synthetases family profile" evidence="14">
    <location>
        <begin position="4"/>
        <end position="705"/>
    </location>
</feature>
<keyword evidence="5 13" id="KW-0547">Nucleotide-binding</keyword>
<evidence type="ECO:0000256" key="5">
    <source>
        <dbReference type="ARBA" id="ARBA00022741"/>
    </source>
</evidence>
<feature type="binding site" evidence="13">
    <location>
        <position position="564"/>
    </location>
    <ligand>
        <name>Zn(2+)</name>
        <dbReference type="ChEBI" id="CHEBI:29105"/>
    </ligand>
</feature>
<comment type="domain">
    <text evidence="13">Consists of three domains; the N-terminal catalytic domain, the editing domain and the C-terminal C-Ala domain. The editing domain removes incorrectly charged amino acids, while the C-Ala domain, along with tRNA(Ala), serves as a bridge to cooperatively bring together the editing and aminoacylation centers thus stimulating deacylation of misacylated tRNAs.</text>
</comment>
<evidence type="ECO:0000259" key="14">
    <source>
        <dbReference type="PROSITE" id="PS50860"/>
    </source>
</evidence>
<keyword evidence="4 13" id="KW-0479">Metal-binding</keyword>
<feature type="binding site" evidence="13">
    <location>
        <position position="662"/>
    </location>
    <ligand>
        <name>Zn(2+)</name>
        <dbReference type="ChEBI" id="CHEBI:29105"/>
    </ligand>
</feature>
<dbReference type="SMART" id="SM00863">
    <property type="entry name" value="tRNA_SAD"/>
    <property type="match status" value="1"/>
</dbReference>
<dbReference type="Pfam" id="PF01411">
    <property type="entry name" value="tRNA-synt_2c"/>
    <property type="match status" value="1"/>
</dbReference>
<dbReference type="Pfam" id="PF07973">
    <property type="entry name" value="tRNA_SAD"/>
    <property type="match status" value="1"/>
</dbReference>
<dbReference type="GO" id="GO:0005829">
    <property type="term" value="C:cytosol"/>
    <property type="evidence" value="ECO:0007669"/>
    <property type="project" value="TreeGrafter"/>
</dbReference>
<evidence type="ECO:0000256" key="12">
    <source>
        <dbReference type="ARBA" id="ARBA00048300"/>
    </source>
</evidence>
<dbReference type="InterPro" id="IPR002318">
    <property type="entry name" value="Ala-tRNA-lgiase_IIc"/>
</dbReference>
<proteinExistence type="inferred from homology"/>
<dbReference type="NCBIfam" id="TIGR00344">
    <property type="entry name" value="alaS"/>
    <property type="match status" value="1"/>
</dbReference>
<dbReference type="InterPro" id="IPR050058">
    <property type="entry name" value="Ala-tRNA_ligase"/>
</dbReference>
<keyword evidence="9 13" id="KW-0648">Protein biosynthesis</keyword>
<accession>A0A6A8M8H7</accession>
<dbReference type="HAMAP" id="MF_00036_B">
    <property type="entry name" value="Ala_tRNA_synth_B"/>
    <property type="match status" value="1"/>
</dbReference>
<feature type="binding site" evidence="13">
    <location>
        <position position="666"/>
    </location>
    <ligand>
        <name>Zn(2+)</name>
        <dbReference type="ChEBI" id="CHEBI:29105"/>
    </ligand>
</feature>
<evidence type="ECO:0000256" key="2">
    <source>
        <dbReference type="ARBA" id="ARBA00022555"/>
    </source>
</evidence>
<dbReference type="AlphaFoldDB" id="A0A6A8M8H7"/>
<reference evidence="15" key="1">
    <citation type="submission" date="2019-09" db="EMBL/GenBank/DDBJ databases">
        <title>In-depth cultivation of the pig gut microbiome towards novel bacterial diversity and tailored functional studies.</title>
        <authorList>
            <person name="Wylensek D."/>
            <person name="Hitch T.C.A."/>
            <person name="Clavel T."/>
        </authorList>
    </citation>
    <scope>NUCLEOTIDE SEQUENCE</scope>
    <source>
        <strain evidence="15">RF-744-FAT-WT-3</strain>
    </source>
</reference>
<comment type="catalytic activity">
    <reaction evidence="12 13">
        <text>tRNA(Ala) + L-alanine + ATP = L-alanyl-tRNA(Ala) + AMP + diphosphate</text>
        <dbReference type="Rhea" id="RHEA:12540"/>
        <dbReference type="Rhea" id="RHEA-COMP:9657"/>
        <dbReference type="Rhea" id="RHEA-COMP:9923"/>
        <dbReference type="ChEBI" id="CHEBI:30616"/>
        <dbReference type="ChEBI" id="CHEBI:33019"/>
        <dbReference type="ChEBI" id="CHEBI:57972"/>
        <dbReference type="ChEBI" id="CHEBI:78442"/>
        <dbReference type="ChEBI" id="CHEBI:78497"/>
        <dbReference type="ChEBI" id="CHEBI:456215"/>
        <dbReference type="EC" id="6.1.1.7"/>
    </reaction>
</comment>
<dbReference type="PROSITE" id="PS50860">
    <property type="entry name" value="AA_TRNA_LIGASE_II_ALA"/>
    <property type="match status" value="1"/>
</dbReference>
<evidence type="ECO:0000256" key="10">
    <source>
        <dbReference type="ARBA" id="ARBA00023146"/>
    </source>
</evidence>
<evidence type="ECO:0000256" key="13">
    <source>
        <dbReference type="HAMAP-Rule" id="MF_00036"/>
    </source>
</evidence>
<keyword evidence="3 13" id="KW-0436">Ligase</keyword>
<dbReference type="PANTHER" id="PTHR11777:SF9">
    <property type="entry name" value="ALANINE--TRNA LIGASE, CYTOPLASMIC"/>
    <property type="match status" value="1"/>
</dbReference>
<dbReference type="GO" id="GO:0005524">
    <property type="term" value="F:ATP binding"/>
    <property type="evidence" value="ECO:0007669"/>
    <property type="project" value="UniProtKB-UniRule"/>
</dbReference>
<dbReference type="SUPFAM" id="SSF55186">
    <property type="entry name" value="ThrRS/AlaRS common domain"/>
    <property type="match status" value="1"/>
</dbReference>
<dbReference type="Pfam" id="PF02272">
    <property type="entry name" value="DHHA1"/>
    <property type="match status" value="1"/>
</dbReference>
<keyword evidence="2 13" id="KW-0820">tRNA-binding</keyword>
<dbReference type="Gene3D" id="2.40.30.130">
    <property type="match status" value="1"/>
</dbReference>
<gene>
    <name evidence="13 15" type="primary">alaS</name>
    <name evidence="15" type="ORF">FYJ66_05370</name>
</gene>
<comment type="cofactor">
    <cofactor evidence="13">
        <name>Zn(2+)</name>
        <dbReference type="ChEBI" id="CHEBI:29105"/>
    </cofactor>
    <text evidence="13">Binds 1 zinc ion per subunit.</text>
</comment>
<dbReference type="GO" id="GO:0140096">
    <property type="term" value="F:catalytic activity, acting on a protein"/>
    <property type="evidence" value="ECO:0007669"/>
    <property type="project" value="UniProtKB-ARBA"/>
</dbReference>
<dbReference type="GO" id="GO:0004813">
    <property type="term" value="F:alanine-tRNA ligase activity"/>
    <property type="evidence" value="ECO:0007669"/>
    <property type="project" value="UniProtKB-UniRule"/>
</dbReference>
<dbReference type="InterPro" id="IPR018163">
    <property type="entry name" value="Thr/Ala-tRNA-synth_IIc_edit"/>
</dbReference>
<comment type="caution">
    <text evidence="15">The sequence shown here is derived from an EMBL/GenBank/DDBJ whole genome shotgun (WGS) entry which is preliminary data.</text>
</comment>
<evidence type="ECO:0000313" key="15">
    <source>
        <dbReference type="EMBL" id="MST69020.1"/>
    </source>
</evidence>
<dbReference type="FunFam" id="3.30.54.20:FF:000001">
    <property type="entry name" value="Alanine--tRNA ligase"/>
    <property type="match status" value="1"/>
</dbReference>
<dbReference type="EC" id="6.1.1.7" evidence="13"/>
<keyword evidence="13" id="KW-0963">Cytoplasm</keyword>
<dbReference type="Gene3D" id="3.30.980.10">
    <property type="entry name" value="Threonyl-trna Synthetase, Chain A, domain 2"/>
    <property type="match status" value="1"/>
</dbReference>
<dbReference type="InterPro" id="IPR023033">
    <property type="entry name" value="Ala_tRNA_ligase_euk/bac"/>
</dbReference>
<dbReference type="FunFam" id="3.30.930.10:FF:000004">
    <property type="entry name" value="Alanine--tRNA ligase"/>
    <property type="match status" value="1"/>
</dbReference>
<comment type="subcellular location">
    <subcellularLocation>
        <location evidence="13">Cytoplasm</location>
    </subcellularLocation>
</comment>
<dbReference type="GO" id="GO:0002161">
    <property type="term" value="F:aminoacyl-tRNA deacylase activity"/>
    <property type="evidence" value="ECO:0007669"/>
    <property type="project" value="TreeGrafter"/>
</dbReference>
<sequence>MEKLGLNEIRSRFRDFYVSKGHYAAGSASLIPKNDKSLLIINSGMAPLKPYFAGVETPPSKRMTTCQKCIRTGDIENVGKTARHGTFFEMLGNFSFGDYFKKESLTWGWEFITENLKMPKDKLWATIYEDDEEAHDIWISLGMPEDHIVRLGKEDNFWEIGLGPCGPCSEIYFDRGEKYGCGKPDCKPGCECDRYVEFWNHVFTQFSREEDGSYSNLAHPNIDTGMGLERIACIMQGVDSIFDVDTVRHILNAVTEMAGVKYEDGDEKADMSIRIVTDHLRSMVFMIADGILPSNEGRGYVLRRLIRRASRHGRLLGIQEPEFLSQLADKVIEVSGEAYPELVEKRDYIKKMISLEEERFGKALDNGLHLLFGYVADMEEEGKDTLDGEHAFKLYDTYGFPVELTEEILEEKGKKVDMEGFREHMTRQKDMARAGQKDTSDDAWKDAADYDSLPATEFVGYEMESCNGNVLYTGKKDETHALLITDRTPFYATSGGQINDTGFISAGKTVLRVEDVVKENGIYLHIIRPEDMDAALQLENGTEVQMSIDSVRRHKISRGHSATHLLQQALRDVLGNHVQQAGSFVDDNYLRFDFSHFQPMTDKEISDVERLVNLKIDQFLNIKMEEMPIEDAKKLGAMAIFGEKYGSIVRVVSMGDYSVEFCGGTHLNNTGMIGAFRITGESGVASGVRRIEAVTGTVVSDLLKRTDDTVEETAEALKTTRSEVARKAAQVMAENKELAKTIKSMEAGKLADSLDDIIASGKDAGKAKLITASFNDVDADQLREMADSVKEKVDNAVIVFASVTEGKASMICAVSDKLVGEGYHAGKIIKEVAKAAGGGGGGKAGMAQAGVKNPEKLEDAFHKAAEILEAQA</sequence>
<dbReference type="PRINTS" id="PR00980">
    <property type="entry name" value="TRNASYNTHALA"/>
</dbReference>
<dbReference type="Gene3D" id="3.10.310.40">
    <property type="match status" value="1"/>
</dbReference>
<dbReference type="InterPro" id="IPR009000">
    <property type="entry name" value="Transl_B-barrel_sf"/>
</dbReference>
<dbReference type="RefSeq" id="WP_154572494.1">
    <property type="nucleotide sequence ID" value="NZ_JAQXPA010000069.1"/>
</dbReference>
<organism evidence="15">
    <name type="scientific">Baileyella intestinalis</name>
    <dbReference type="NCBI Taxonomy" id="2606709"/>
    <lineage>
        <taxon>Bacteria</taxon>
        <taxon>Bacillati</taxon>
        <taxon>Bacillota</taxon>
        <taxon>Clostridia</taxon>
        <taxon>Peptostreptococcales</taxon>
        <taxon>Anaerovoracaceae</taxon>
        <taxon>Baileyella</taxon>
    </lineage>
</organism>
<evidence type="ECO:0000256" key="6">
    <source>
        <dbReference type="ARBA" id="ARBA00022833"/>
    </source>
</evidence>
<evidence type="ECO:0000256" key="4">
    <source>
        <dbReference type="ARBA" id="ARBA00022723"/>
    </source>
</evidence>
<evidence type="ECO:0000256" key="3">
    <source>
        <dbReference type="ARBA" id="ARBA00022598"/>
    </source>
</evidence>
<evidence type="ECO:0000256" key="8">
    <source>
        <dbReference type="ARBA" id="ARBA00022884"/>
    </source>
</evidence>
<dbReference type="InterPro" id="IPR012947">
    <property type="entry name" value="tRNA_SAD"/>
</dbReference>
<protein>
    <recommendedName>
        <fullName evidence="13">Alanine--tRNA ligase</fullName>
        <ecNumber evidence="13">6.1.1.7</ecNumber>
    </recommendedName>
    <alternativeName>
        <fullName evidence="13">Alanyl-tRNA synthetase</fullName>
        <shortName evidence="13">AlaRS</shortName>
    </alternativeName>
</protein>
<dbReference type="FunFam" id="3.30.980.10:FF:000004">
    <property type="entry name" value="Alanine--tRNA ligase, cytoplasmic"/>
    <property type="match status" value="1"/>
</dbReference>
<name>A0A6A8M8H7_9FIRM</name>